<protein>
    <submittedName>
        <fullName evidence="1">Uncharacterized protein</fullName>
    </submittedName>
</protein>
<keyword evidence="2" id="KW-1185">Reference proteome</keyword>
<gene>
    <name evidence="1" type="ORF">FYJ44_11485</name>
</gene>
<organism evidence="1 2">
    <name type="scientific">Desulfovibrio porci</name>
    <dbReference type="NCBI Taxonomy" id="2605782"/>
    <lineage>
        <taxon>Bacteria</taxon>
        <taxon>Pseudomonadati</taxon>
        <taxon>Thermodesulfobacteriota</taxon>
        <taxon>Desulfovibrionia</taxon>
        <taxon>Desulfovibrionales</taxon>
        <taxon>Desulfovibrionaceae</taxon>
        <taxon>Desulfovibrio</taxon>
    </lineage>
</organism>
<proteinExistence type="predicted"/>
<dbReference type="Proteomes" id="UP000477488">
    <property type="component" value="Unassembled WGS sequence"/>
</dbReference>
<name>A0A6L5XN63_9BACT</name>
<dbReference type="EMBL" id="VUMH01000012">
    <property type="protein sequence ID" value="MSS28640.1"/>
    <property type="molecule type" value="Genomic_DNA"/>
</dbReference>
<dbReference type="AlphaFoldDB" id="A0A6L5XN63"/>
<accession>A0A6L5XN63</accession>
<sequence>MRLNCPSALCPRQMYVVRRPTLFEDTPHPKYVRRTENEPRKNSALRIRTKSTQRESVMCYIF</sequence>
<evidence type="ECO:0000313" key="1">
    <source>
        <dbReference type="EMBL" id="MSS28640.1"/>
    </source>
</evidence>
<evidence type="ECO:0000313" key="2">
    <source>
        <dbReference type="Proteomes" id="UP000477488"/>
    </source>
</evidence>
<comment type="caution">
    <text evidence="1">The sequence shown here is derived from an EMBL/GenBank/DDBJ whole genome shotgun (WGS) entry which is preliminary data.</text>
</comment>
<reference evidence="1 2" key="1">
    <citation type="submission" date="2019-09" db="EMBL/GenBank/DDBJ databases">
        <title>In-depth cultivation of the pig gut microbiome towards novel bacterial diversity and tailored functional studies.</title>
        <authorList>
            <person name="Wylensek D."/>
            <person name="Hitch T.C.A."/>
            <person name="Clavel T."/>
        </authorList>
    </citation>
    <scope>NUCLEOTIDE SEQUENCE [LARGE SCALE GENOMIC DNA]</scope>
    <source>
        <strain evidence="1 2">PG-178-WT-4</strain>
    </source>
</reference>